<dbReference type="AlphaFoldDB" id="A0A0G3BJ30"/>
<dbReference type="SUPFAM" id="SSF103473">
    <property type="entry name" value="MFS general substrate transporter"/>
    <property type="match status" value="1"/>
</dbReference>
<evidence type="ECO:0000256" key="5">
    <source>
        <dbReference type="ARBA" id="ARBA00023136"/>
    </source>
</evidence>
<feature type="transmembrane region" description="Helical" evidence="6">
    <location>
        <begin position="174"/>
        <end position="193"/>
    </location>
</feature>
<sequence length="414" mass="43219">MSRPDTLAAALPSGPPINERALLLTLAGIQFTHIVDFMVMMPLGPQFTRLFGITDAQFGLLVSAYTLAAGASGLVASLFIDRFERKRLLLWLYAGFALSTLACGLAPGYALLLIARVLAGVFGGVMGTLVQTMVGDAIPFERRGAAMGLVMSAFALSTVAGVPGSLWLAGALGWQAPFIAIAVASAVIGALGLRTLPPLAGHMEAGRERGAWRPLLQVLGEANHWRAFALTAMIMAGGFAIIPFLTIYMTTNMGLADAQVPLVYLAGGVATLFTSRAVGRAADRWGKMQVFRVVAAAALLPMLAITHLHEVPLAVLLVITTLFFVLVSGRFVPGMALITAAAAPSLRGTFMSLNGAVQSAAMGLASLAGGLLIGRDAQGRVSGFEFCGWIAAVLTLAALWWVGRLQVADATSAR</sequence>
<feature type="transmembrane region" description="Helical" evidence="6">
    <location>
        <begin position="88"/>
        <end position="107"/>
    </location>
</feature>
<feature type="transmembrane region" description="Helical" evidence="6">
    <location>
        <begin position="113"/>
        <end position="134"/>
    </location>
</feature>
<gene>
    <name evidence="8" type="ORF">AAW51_2763</name>
</gene>
<dbReference type="GO" id="GO:0022857">
    <property type="term" value="F:transmembrane transporter activity"/>
    <property type="evidence" value="ECO:0007669"/>
    <property type="project" value="InterPro"/>
</dbReference>
<feature type="domain" description="Major facilitator superfamily (MFS) profile" evidence="7">
    <location>
        <begin position="22"/>
        <end position="406"/>
    </location>
</feature>
<accession>A0A0G3BJ30</accession>
<dbReference type="Pfam" id="PF07690">
    <property type="entry name" value="MFS_1"/>
    <property type="match status" value="1"/>
</dbReference>
<comment type="subcellular location">
    <subcellularLocation>
        <location evidence="1">Cell membrane</location>
        <topology evidence="1">Multi-pass membrane protein</topology>
    </subcellularLocation>
</comment>
<dbReference type="CDD" id="cd17324">
    <property type="entry name" value="MFS_NepI_like"/>
    <property type="match status" value="1"/>
</dbReference>
<evidence type="ECO:0000313" key="9">
    <source>
        <dbReference type="Proteomes" id="UP000035352"/>
    </source>
</evidence>
<evidence type="ECO:0000256" key="2">
    <source>
        <dbReference type="ARBA" id="ARBA00022475"/>
    </source>
</evidence>
<reference evidence="8 9" key="1">
    <citation type="submission" date="2015-05" db="EMBL/GenBank/DDBJ databases">
        <authorList>
            <person name="Tang B."/>
            <person name="Yu Y."/>
        </authorList>
    </citation>
    <scope>NUCLEOTIDE SEQUENCE [LARGE SCALE GENOMIC DNA]</scope>
    <source>
        <strain evidence="8 9">DSM 7029</strain>
    </source>
</reference>
<feature type="transmembrane region" description="Helical" evidence="6">
    <location>
        <begin position="21"/>
        <end position="44"/>
    </location>
</feature>
<dbReference type="STRING" id="413882.AAW51_2763"/>
<feature type="transmembrane region" description="Helical" evidence="6">
    <location>
        <begin position="56"/>
        <end position="76"/>
    </location>
</feature>
<dbReference type="Gene3D" id="1.20.1250.20">
    <property type="entry name" value="MFS general substrate transporter like domains"/>
    <property type="match status" value="1"/>
</dbReference>
<dbReference type="InterPro" id="IPR011701">
    <property type="entry name" value="MFS"/>
</dbReference>
<keyword evidence="3 6" id="KW-0812">Transmembrane</keyword>
<dbReference type="PANTHER" id="PTHR43124:SF3">
    <property type="entry name" value="CHLORAMPHENICOL EFFLUX PUMP RV0191"/>
    <property type="match status" value="1"/>
</dbReference>
<evidence type="ECO:0000256" key="1">
    <source>
        <dbReference type="ARBA" id="ARBA00004651"/>
    </source>
</evidence>
<dbReference type="EMBL" id="CP011371">
    <property type="protein sequence ID" value="AKJ29454.1"/>
    <property type="molecule type" value="Genomic_DNA"/>
</dbReference>
<feature type="transmembrane region" description="Helical" evidence="6">
    <location>
        <begin position="355"/>
        <end position="375"/>
    </location>
</feature>
<evidence type="ECO:0000259" key="7">
    <source>
        <dbReference type="PROSITE" id="PS50850"/>
    </source>
</evidence>
<dbReference type="InterPro" id="IPR050189">
    <property type="entry name" value="MFS_Efflux_Transporters"/>
</dbReference>
<feature type="transmembrane region" description="Helical" evidence="6">
    <location>
        <begin position="290"/>
        <end position="308"/>
    </location>
</feature>
<organism evidence="8 9">
    <name type="scientific">Caldimonas brevitalea</name>
    <dbReference type="NCBI Taxonomy" id="413882"/>
    <lineage>
        <taxon>Bacteria</taxon>
        <taxon>Pseudomonadati</taxon>
        <taxon>Pseudomonadota</taxon>
        <taxon>Betaproteobacteria</taxon>
        <taxon>Burkholderiales</taxon>
        <taxon>Sphaerotilaceae</taxon>
        <taxon>Caldimonas</taxon>
    </lineage>
</organism>
<proteinExistence type="predicted"/>
<keyword evidence="2" id="KW-1003">Cell membrane</keyword>
<dbReference type="PROSITE" id="PS50850">
    <property type="entry name" value="MFS"/>
    <property type="match status" value="1"/>
</dbReference>
<evidence type="ECO:0000256" key="3">
    <source>
        <dbReference type="ARBA" id="ARBA00022692"/>
    </source>
</evidence>
<dbReference type="GO" id="GO:0005886">
    <property type="term" value="C:plasma membrane"/>
    <property type="evidence" value="ECO:0007669"/>
    <property type="project" value="UniProtKB-SubCell"/>
</dbReference>
<feature type="transmembrane region" description="Helical" evidence="6">
    <location>
        <begin position="381"/>
        <end position="402"/>
    </location>
</feature>
<evidence type="ECO:0000313" key="8">
    <source>
        <dbReference type="EMBL" id="AKJ29454.1"/>
    </source>
</evidence>
<evidence type="ECO:0000256" key="6">
    <source>
        <dbReference type="SAM" id="Phobius"/>
    </source>
</evidence>
<dbReference type="InterPro" id="IPR020846">
    <property type="entry name" value="MFS_dom"/>
</dbReference>
<dbReference type="InterPro" id="IPR036259">
    <property type="entry name" value="MFS_trans_sf"/>
</dbReference>
<evidence type="ECO:0000256" key="4">
    <source>
        <dbReference type="ARBA" id="ARBA00022989"/>
    </source>
</evidence>
<dbReference type="KEGG" id="pbh:AAW51_2763"/>
<protein>
    <submittedName>
        <fullName evidence="8">MFS transporter</fullName>
    </submittedName>
</protein>
<keyword evidence="4 6" id="KW-1133">Transmembrane helix</keyword>
<name>A0A0G3BJ30_9BURK</name>
<feature type="transmembrane region" description="Helical" evidence="6">
    <location>
        <begin position="146"/>
        <end position="168"/>
    </location>
</feature>
<keyword evidence="9" id="KW-1185">Reference proteome</keyword>
<feature type="transmembrane region" description="Helical" evidence="6">
    <location>
        <begin position="261"/>
        <end position="278"/>
    </location>
</feature>
<dbReference type="RefSeq" id="WP_238947861.1">
    <property type="nucleotide sequence ID" value="NZ_CP011371.1"/>
</dbReference>
<dbReference type="Proteomes" id="UP000035352">
    <property type="component" value="Chromosome"/>
</dbReference>
<dbReference type="PANTHER" id="PTHR43124">
    <property type="entry name" value="PURINE EFFLUX PUMP PBUE"/>
    <property type="match status" value="1"/>
</dbReference>
<feature type="transmembrane region" description="Helical" evidence="6">
    <location>
        <begin position="227"/>
        <end position="249"/>
    </location>
</feature>
<feature type="transmembrane region" description="Helical" evidence="6">
    <location>
        <begin position="314"/>
        <end position="343"/>
    </location>
</feature>
<keyword evidence="5 6" id="KW-0472">Membrane</keyword>